<name>A0A7J8W3N5_9ROSI</name>
<evidence type="ECO:0000259" key="1">
    <source>
        <dbReference type="Pfam" id="PF13456"/>
    </source>
</evidence>
<proteinExistence type="predicted"/>
<dbReference type="Pfam" id="PF13456">
    <property type="entry name" value="RVT_3"/>
    <property type="match status" value="1"/>
</dbReference>
<dbReference type="OrthoDB" id="1002400at2759"/>
<keyword evidence="3" id="KW-1185">Reference proteome</keyword>
<dbReference type="GO" id="GO:0004523">
    <property type="term" value="F:RNA-DNA hybrid ribonuclease activity"/>
    <property type="evidence" value="ECO:0007669"/>
    <property type="project" value="InterPro"/>
</dbReference>
<comment type="caution">
    <text evidence="2">The sequence shown here is derived from an EMBL/GenBank/DDBJ whole genome shotgun (WGS) entry which is preliminary data.</text>
</comment>
<feature type="domain" description="RNase H type-1" evidence="1">
    <location>
        <begin position="1"/>
        <end position="44"/>
    </location>
</feature>
<organism evidence="2 3">
    <name type="scientific">Gossypium klotzschianum</name>
    <dbReference type="NCBI Taxonomy" id="34286"/>
    <lineage>
        <taxon>Eukaryota</taxon>
        <taxon>Viridiplantae</taxon>
        <taxon>Streptophyta</taxon>
        <taxon>Embryophyta</taxon>
        <taxon>Tracheophyta</taxon>
        <taxon>Spermatophyta</taxon>
        <taxon>Magnoliopsida</taxon>
        <taxon>eudicotyledons</taxon>
        <taxon>Gunneridae</taxon>
        <taxon>Pentapetalae</taxon>
        <taxon>rosids</taxon>
        <taxon>malvids</taxon>
        <taxon>Malvales</taxon>
        <taxon>Malvaceae</taxon>
        <taxon>Malvoideae</taxon>
        <taxon>Gossypium</taxon>
    </lineage>
</organism>
<evidence type="ECO:0000313" key="2">
    <source>
        <dbReference type="EMBL" id="MBA0669687.1"/>
    </source>
</evidence>
<dbReference type="AlphaFoldDB" id="A0A7J8W3N5"/>
<dbReference type="GO" id="GO:0003676">
    <property type="term" value="F:nucleic acid binding"/>
    <property type="evidence" value="ECO:0007669"/>
    <property type="project" value="InterPro"/>
</dbReference>
<evidence type="ECO:0000313" key="3">
    <source>
        <dbReference type="Proteomes" id="UP000593573"/>
    </source>
</evidence>
<accession>A0A7J8W3N5</accession>
<sequence length="126" mass="14297">MAEARACLQAIIMADDMGFQDICIEGDALTIICKLNFAEEDRSCIRRRALRAYSILDRGGVVYGGDPDKSREEKWHSWRLDREVESGLCGVCLPEELAILKEIVVLEGLILGENRSLEWLIQGFYF</sequence>
<reference evidence="2 3" key="1">
    <citation type="journal article" date="2019" name="Genome Biol. Evol.">
        <title>Insights into the evolution of the New World diploid cottons (Gossypium, subgenus Houzingenia) based on genome sequencing.</title>
        <authorList>
            <person name="Grover C.E."/>
            <person name="Arick M.A. 2nd"/>
            <person name="Thrash A."/>
            <person name="Conover J.L."/>
            <person name="Sanders W.S."/>
            <person name="Peterson D.G."/>
            <person name="Frelichowski J.E."/>
            <person name="Scheffler J.A."/>
            <person name="Scheffler B.E."/>
            <person name="Wendel J.F."/>
        </authorList>
    </citation>
    <scope>NUCLEOTIDE SEQUENCE [LARGE SCALE GENOMIC DNA]</scope>
    <source>
        <strain evidence="2">57</strain>
        <tissue evidence="2">Leaf</tissue>
    </source>
</reference>
<gene>
    <name evidence="2" type="ORF">Goklo_024635</name>
</gene>
<dbReference type="EMBL" id="JABFAB010181801">
    <property type="protein sequence ID" value="MBA0669687.1"/>
    <property type="molecule type" value="Genomic_DNA"/>
</dbReference>
<dbReference type="InterPro" id="IPR002156">
    <property type="entry name" value="RNaseH_domain"/>
</dbReference>
<feature type="non-terminal residue" evidence="2">
    <location>
        <position position="1"/>
    </location>
</feature>
<protein>
    <recommendedName>
        <fullName evidence="1">RNase H type-1 domain-containing protein</fullName>
    </recommendedName>
</protein>
<dbReference type="Proteomes" id="UP000593573">
    <property type="component" value="Unassembled WGS sequence"/>
</dbReference>